<dbReference type="InterPro" id="IPR034904">
    <property type="entry name" value="FSCA_dom_sf"/>
</dbReference>
<sequence>MSVDTPTTGRPAVVERLKRVTDPELDRSIVDLEYVERIEVDLPRVFVRFALPTAWCSPAFAWMMASDVREEVEELPGVGRVEVELVDHMHGEEITEGVNAGDPFESVFEDATEGVAAVRATLDAKARLARQYDAVEALSEAGLAPEQIADLRREDVTLDADADRAAVAVRDGALTVFAPREPLARVVEKATETGLVTSGEDRLFASPEGEPLTPSSFDLVQRRARLAKTNMGGQGTVCDGLRRARYGADD</sequence>
<dbReference type="Proteomes" id="UP001596406">
    <property type="component" value="Unassembled WGS sequence"/>
</dbReference>
<organism evidence="2 3">
    <name type="scientific">Halomarina ordinaria</name>
    <dbReference type="NCBI Taxonomy" id="3033939"/>
    <lineage>
        <taxon>Archaea</taxon>
        <taxon>Methanobacteriati</taxon>
        <taxon>Methanobacteriota</taxon>
        <taxon>Stenosarchaea group</taxon>
        <taxon>Halobacteria</taxon>
        <taxon>Halobacteriales</taxon>
        <taxon>Natronomonadaceae</taxon>
        <taxon>Halomarina</taxon>
    </lineage>
</organism>
<dbReference type="Pfam" id="PF01883">
    <property type="entry name" value="FeS_assembly_P"/>
    <property type="match status" value="1"/>
</dbReference>
<keyword evidence="3" id="KW-1185">Reference proteome</keyword>
<evidence type="ECO:0000313" key="2">
    <source>
        <dbReference type="EMBL" id="MFC6836114.1"/>
    </source>
</evidence>
<evidence type="ECO:0000313" key="3">
    <source>
        <dbReference type="Proteomes" id="UP001596406"/>
    </source>
</evidence>
<dbReference type="PANTHER" id="PTHR42831">
    <property type="entry name" value="FE-S PROTEIN MATURATION AUXILIARY FACTOR YITW"/>
    <property type="match status" value="1"/>
</dbReference>
<dbReference type="AlphaFoldDB" id="A0ABD5U6Y4"/>
<dbReference type="RefSeq" id="WP_304447807.1">
    <property type="nucleotide sequence ID" value="NZ_JARRAH010000001.1"/>
</dbReference>
<feature type="domain" description="MIP18 family-like" evidence="1">
    <location>
        <begin position="12"/>
        <end position="83"/>
    </location>
</feature>
<protein>
    <submittedName>
        <fullName evidence="2">Metal-sulfur cluster assembly factor</fullName>
    </submittedName>
</protein>
<name>A0ABD5U6Y4_9EURY</name>
<dbReference type="Gene3D" id="3.30.300.130">
    <property type="entry name" value="Fe-S cluster assembly (FSCA)"/>
    <property type="match status" value="1"/>
</dbReference>
<reference evidence="2 3" key="1">
    <citation type="journal article" date="2019" name="Int. J. Syst. Evol. Microbiol.">
        <title>The Global Catalogue of Microorganisms (GCM) 10K type strain sequencing project: providing services to taxonomists for standard genome sequencing and annotation.</title>
        <authorList>
            <consortium name="The Broad Institute Genomics Platform"/>
            <consortium name="The Broad Institute Genome Sequencing Center for Infectious Disease"/>
            <person name="Wu L."/>
            <person name="Ma J."/>
        </authorList>
    </citation>
    <scope>NUCLEOTIDE SEQUENCE [LARGE SCALE GENOMIC DNA]</scope>
    <source>
        <strain evidence="2 3">PSRA2</strain>
    </source>
</reference>
<dbReference type="InterPro" id="IPR002744">
    <property type="entry name" value="MIP18-like"/>
</dbReference>
<dbReference type="SUPFAM" id="SSF117916">
    <property type="entry name" value="Fe-S cluster assembly (FSCA) domain-like"/>
    <property type="match status" value="1"/>
</dbReference>
<comment type="caution">
    <text evidence="2">The sequence shown here is derived from an EMBL/GenBank/DDBJ whole genome shotgun (WGS) entry which is preliminary data.</text>
</comment>
<accession>A0ABD5U6Y4</accession>
<evidence type="ECO:0000259" key="1">
    <source>
        <dbReference type="Pfam" id="PF01883"/>
    </source>
</evidence>
<gene>
    <name evidence="2" type="ORF">ACFQHK_06285</name>
</gene>
<dbReference type="EMBL" id="JBHSXM010000001">
    <property type="protein sequence ID" value="MFC6836114.1"/>
    <property type="molecule type" value="Genomic_DNA"/>
</dbReference>
<dbReference type="InterPro" id="IPR052339">
    <property type="entry name" value="Fe-S_Maturation_MIP18"/>
</dbReference>
<proteinExistence type="predicted"/>
<dbReference type="PANTHER" id="PTHR42831:SF1">
    <property type="entry name" value="FE-S PROTEIN MATURATION AUXILIARY FACTOR YITW"/>
    <property type="match status" value="1"/>
</dbReference>